<evidence type="ECO:0000313" key="2">
    <source>
        <dbReference type="EMBL" id="MEN2991410.1"/>
    </source>
</evidence>
<evidence type="ECO:0000313" key="3">
    <source>
        <dbReference type="Proteomes" id="UP001413721"/>
    </source>
</evidence>
<keyword evidence="1" id="KW-0812">Transmembrane</keyword>
<accession>A0ABU9YRG0</accession>
<dbReference type="RefSeq" id="WP_345938459.1">
    <property type="nucleotide sequence ID" value="NZ_JBBKTW010000011.1"/>
</dbReference>
<feature type="transmembrane region" description="Helical" evidence="1">
    <location>
        <begin position="12"/>
        <end position="29"/>
    </location>
</feature>
<protein>
    <submittedName>
        <fullName evidence="2">Uncharacterized protein</fullName>
    </submittedName>
</protein>
<keyword evidence="3" id="KW-1185">Reference proteome</keyword>
<dbReference type="EMBL" id="JBBKTW010000011">
    <property type="protein sequence ID" value="MEN2991410.1"/>
    <property type="molecule type" value="Genomic_DNA"/>
</dbReference>
<sequence length="158" mass="18026">MLERLRGIPKEVLIGITVAVIVGWLYLVFDYVGDKVTDTPVTANISASDGQTSILPFFDMLIRPKLGDYCRKPAWIRWAGNLIWDRQCQRITFDPHTLADMQTRRVPFKESAEPIELMTVFIQRHKGCLDIELTGDTYRIFEPEDSVVIREGAALICP</sequence>
<reference evidence="2 3" key="1">
    <citation type="submission" date="2024-03" db="EMBL/GenBank/DDBJ databases">
        <title>High-quality draft genome sequencing of Tistrella sp. BH-R2-4.</title>
        <authorList>
            <person name="Dong C."/>
        </authorList>
    </citation>
    <scope>NUCLEOTIDE SEQUENCE [LARGE SCALE GENOMIC DNA]</scope>
    <source>
        <strain evidence="2 3">BH-R2-4</strain>
    </source>
</reference>
<keyword evidence="1" id="KW-1133">Transmembrane helix</keyword>
<evidence type="ECO:0000256" key="1">
    <source>
        <dbReference type="SAM" id="Phobius"/>
    </source>
</evidence>
<keyword evidence="1" id="KW-0472">Membrane</keyword>
<dbReference type="Proteomes" id="UP001413721">
    <property type="component" value="Unassembled WGS sequence"/>
</dbReference>
<gene>
    <name evidence="2" type="ORF">WG926_24065</name>
</gene>
<name>A0ABU9YRG0_9PROT</name>
<organism evidence="2 3">
    <name type="scientific">Tistrella arctica</name>
    <dbReference type="NCBI Taxonomy" id="3133430"/>
    <lineage>
        <taxon>Bacteria</taxon>
        <taxon>Pseudomonadati</taxon>
        <taxon>Pseudomonadota</taxon>
        <taxon>Alphaproteobacteria</taxon>
        <taxon>Geminicoccales</taxon>
        <taxon>Geminicoccaceae</taxon>
        <taxon>Tistrella</taxon>
    </lineage>
</organism>
<comment type="caution">
    <text evidence="2">The sequence shown here is derived from an EMBL/GenBank/DDBJ whole genome shotgun (WGS) entry which is preliminary data.</text>
</comment>
<proteinExistence type="predicted"/>